<dbReference type="GO" id="GO:0006654">
    <property type="term" value="P:phosphatidic acid biosynthetic process"/>
    <property type="evidence" value="ECO:0007669"/>
    <property type="project" value="TreeGrafter"/>
</dbReference>
<comment type="caution">
    <text evidence="8">The sequence shown here is derived from an EMBL/GenBank/DDBJ whole genome shotgun (WGS) entry which is preliminary data.</text>
</comment>
<sequence length="269" mass="30100">MNRLVESPVAAVPSSDRLRPWRYGWRVPQLLLHAIVAVPLALLALNPLAARIRVGRTTFEKAMIRWWSARLVRIFGLRIRSFGEPLPGAVLYVANHISWLDIELMHSRRPVSFVAKSEIAGWPFVGWLASRAGTIFHRRGNTDSLNAVMARVVERLRAGEPVGVFPEGGSGHGDRVGTFHARIFQTALDADVAVQPVALRYGRDGRQDPRVPFGRKESFFTNFLRVLGNPAMDAEIHFLEPVPATPEARRRMAELSRARIVQTLGYGDD</sequence>
<dbReference type="SMART" id="SM00563">
    <property type="entry name" value="PlsC"/>
    <property type="match status" value="1"/>
</dbReference>
<proteinExistence type="predicted"/>
<accession>A0A4R2IFG0</accession>
<dbReference type="GO" id="GO:0003841">
    <property type="term" value="F:1-acylglycerol-3-phosphate O-acyltransferase activity"/>
    <property type="evidence" value="ECO:0007669"/>
    <property type="project" value="TreeGrafter"/>
</dbReference>
<keyword evidence="4" id="KW-0443">Lipid metabolism</keyword>
<organism evidence="8 9">
    <name type="scientific">Dokdonella fugitiva</name>
    <dbReference type="NCBI Taxonomy" id="328517"/>
    <lineage>
        <taxon>Bacteria</taxon>
        <taxon>Pseudomonadati</taxon>
        <taxon>Pseudomonadota</taxon>
        <taxon>Gammaproteobacteria</taxon>
        <taxon>Lysobacterales</taxon>
        <taxon>Rhodanobacteraceae</taxon>
        <taxon>Dokdonella</taxon>
    </lineage>
</organism>
<keyword evidence="6" id="KW-0472">Membrane</keyword>
<keyword evidence="2" id="KW-0444">Lipid biosynthesis</keyword>
<evidence type="ECO:0000313" key="8">
    <source>
        <dbReference type="EMBL" id="TCO43097.1"/>
    </source>
</evidence>
<evidence type="ECO:0000259" key="7">
    <source>
        <dbReference type="SMART" id="SM00563"/>
    </source>
</evidence>
<keyword evidence="9" id="KW-1185">Reference proteome</keyword>
<keyword evidence="3 8" id="KW-0808">Transferase</keyword>
<comment type="pathway">
    <text evidence="1">Lipid metabolism.</text>
</comment>
<evidence type="ECO:0000256" key="4">
    <source>
        <dbReference type="ARBA" id="ARBA00023098"/>
    </source>
</evidence>
<dbReference type="CDD" id="cd07989">
    <property type="entry name" value="LPLAT_AGPAT-like"/>
    <property type="match status" value="1"/>
</dbReference>
<protein>
    <submittedName>
        <fullName evidence="8">1-acyl-sn-glycerol-3-phosphate acyltransferase</fullName>
    </submittedName>
</protein>
<evidence type="ECO:0000313" key="9">
    <source>
        <dbReference type="Proteomes" id="UP000294862"/>
    </source>
</evidence>
<dbReference type="EMBL" id="SLWQ01000001">
    <property type="protein sequence ID" value="TCO43097.1"/>
    <property type="molecule type" value="Genomic_DNA"/>
</dbReference>
<dbReference type="Proteomes" id="UP000294862">
    <property type="component" value="Unassembled WGS sequence"/>
</dbReference>
<name>A0A4R2IFG0_9GAMM</name>
<dbReference type="RefSeq" id="WP_131992969.1">
    <property type="nucleotide sequence ID" value="NZ_SLWQ01000001.1"/>
</dbReference>
<dbReference type="PANTHER" id="PTHR10434">
    <property type="entry name" value="1-ACYL-SN-GLYCEROL-3-PHOSPHATE ACYLTRANSFERASE"/>
    <property type="match status" value="1"/>
</dbReference>
<dbReference type="AlphaFoldDB" id="A0A4R2IFG0"/>
<dbReference type="InterPro" id="IPR002123">
    <property type="entry name" value="Plipid/glycerol_acylTrfase"/>
</dbReference>
<feature type="domain" description="Phospholipid/glycerol acyltransferase" evidence="7">
    <location>
        <begin position="90"/>
        <end position="202"/>
    </location>
</feature>
<feature type="transmembrane region" description="Helical" evidence="6">
    <location>
        <begin position="30"/>
        <end position="49"/>
    </location>
</feature>
<keyword evidence="5 8" id="KW-0012">Acyltransferase</keyword>
<dbReference type="SUPFAM" id="SSF69593">
    <property type="entry name" value="Glycerol-3-phosphate (1)-acyltransferase"/>
    <property type="match status" value="1"/>
</dbReference>
<dbReference type="PANTHER" id="PTHR10434:SF64">
    <property type="entry name" value="1-ACYL-SN-GLYCEROL-3-PHOSPHATE ACYLTRANSFERASE-RELATED"/>
    <property type="match status" value="1"/>
</dbReference>
<evidence type="ECO:0000256" key="6">
    <source>
        <dbReference type="SAM" id="Phobius"/>
    </source>
</evidence>
<dbReference type="OrthoDB" id="9806880at2"/>
<evidence type="ECO:0000256" key="2">
    <source>
        <dbReference type="ARBA" id="ARBA00022516"/>
    </source>
</evidence>
<keyword evidence="6" id="KW-1133">Transmembrane helix</keyword>
<reference evidence="8 9" key="1">
    <citation type="journal article" date="2015" name="Stand. Genomic Sci.">
        <title>Genomic Encyclopedia of Bacterial and Archaeal Type Strains, Phase III: the genomes of soil and plant-associated and newly described type strains.</title>
        <authorList>
            <person name="Whitman W.B."/>
            <person name="Woyke T."/>
            <person name="Klenk H.P."/>
            <person name="Zhou Y."/>
            <person name="Lilburn T.G."/>
            <person name="Beck B.J."/>
            <person name="De Vos P."/>
            <person name="Vandamme P."/>
            <person name="Eisen J.A."/>
            <person name="Garrity G."/>
            <person name="Hugenholtz P."/>
            <person name="Kyrpides N.C."/>
        </authorList>
    </citation>
    <scope>NUCLEOTIDE SEQUENCE [LARGE SCALE GENOMIC DNA]</scope>
    <source>
        <strain evidence="8 9">A3</strain>
    </source>
</reference>
<evidence type="ECO:0000256" key="1">
    <source>
        <dbReference type="ARBA" id="ARBA00005189"/>
    </source>
</evidence>
<evidence type="ECO:0000256" key="3">
    <source>
        <dbReference type="ARBA" id="ARBA00022679"/>
    </source>
</evidence>
<keyword evidence="6" id="KW-0812">Transmembrane</keyword>
<gene>
    <name evidence="8" type="ORF">EV148_101516</name>
</gene>
<dbReference type="Pfam" id="PF01553">
    <property type="entry name" value="Acyltransferase"/>
    <property type="match status" value="1"/>
</dbReference>
<evidence type="ECO:0000256" key="5">
    <source>
        <dbReference type="ARBA" id="ARBA00023315"/>
    </source>
</evidence>